<dbReference type="Gene3D" id="1.25.40.10">
    <property type="entry name" value="Tetratricopeptide repeat domain"/>
    <property type="match status" value="1"/>
</dbReference>
<organism evidence="1 2">
    <name type="scientific">Coprococcus intestinihominis</name>
    <dbReference type="NCBI Taxonomy" id="3133154"/>
    <lineage>
        <taxon>Bacteria</taxon>
        <taxon>Bacillati</taxon>
        <taxon>Bacillota</taxon>
        <taxon>Clostridia</taxon>
        <taxon>Lachnospirales</taxon>
        <taxon>Lachnospiraceae</taxon>
        <taxon>Coprococcus</taxon>
    </lineage>
</organism>
<comment type="caution">
    <text evidence="1">The sequence shown here is derived from an EMBL/GenBank/DDBJ whole genome shotgun (WGS) entry which is preliminary data.</text>
</comment>
<dbReference type="EMBL" id="JBBMEK010000128">
    <property type="protein sequence ID" value="MEQ2365532.1"/>
    <property type="molecule type" value="Genomic_DNA"/>
</dbReference>
<dbReference type="SUPFAM" id="SSF48452">
    <property type="entry name" value="TPR-like"/>
    <property type="match status" value="1"/>
</dbReference>
<proteinExistence type="predicted"/>
<gene>
    <name evidence="1" type="ORF">WMO25_10525</name>
</gene>
<reference evidence="1 2" key="1">
    <citation type="submission" date="2024-03" db="EMBL/GenBank/DDBJ databases">
        <title>Human intestinal bacterial collection.</title>
        <authorList>
            <person name="Pauvert C."/>
            <person name="Hitch T.C.A."/>
            <person name="Clavel T."/>
        </authorList>
    </citation>
    <scope>NUCLEOTIDE SEQUENCE [LARGE SCALE GENOMIC DNA]</scope>
    <source>
        <strain evidence="1 2">CLA-AA-H190</strain>
    </source>
</reference>
<evidence type="ECO:0000313" key="2">
    <source>
        <dbReference type="Proteomes" id="UP001469749"/>
    </source>
</evidence>
<dbReference type="Proteomes" id="UP001469749">
    <property type="component" value="Unassembled WGS sequence"/>
</dbReference>
<feature type="non-terminal residue" evidence="1">
    <location>
        <position position="1"/>
    </location>
</feature>
<keyword evidence="2" id="KW-1185">Reference proteome</keyword>
<dbReference type="InterPro" id="IPR011990">
    <property type="entry name" value="TPR-like_helical_dom_sf"/>
</dbReference>
<accession>A0ABV1B7S2</accession>
<protein>
    <submittedName>
        <fullName evidence="1">Tetratricopeptide repeat protein</fullName>
    </submittedName>
</protein>
<dbReference type="Pfam" id="PF14559">
    <property type="entry name" value="TPR_19"/>
    <property type="match status" value="1"/>
</dbReference>
<evidence type="ECO:0000313" key="1">
    <source>
        <dbReference type="EMBL" id="MEQ2365532.1"/>
    </source>
</evidence>
<sequence length="171" mass="19677">CYRPVIISTFNSVYSMSIPEVNKYAGAYRSALAQNPDNTELNNSIAMCYLKLKLYDKAQSAFAKAIEDNFDNSETYFYAAVSLLKGKKAFLAKRTDIDKIEEYVQAALMIEPKGIYYYFLAYIKYDHFYRKSYRTTPNYQELLAMAKQAGLSNYDIDQLYAILGVDRPDCL</sequence>
<name>A0ABV1B7S2_9FIRM</name>
<dbReference type="RefSeq" id="WP_349085293.1">
    <property type="nucleotide sequence ID" value="NZ_JBBMEK010000128.1"/>
</dbReference>